<dbReference type="EMBL" id="ABEU02000003">
    <property type="protein sequence ID" value="PNR57732.1"/>
    <property type="molecule type" value="Genomic_DNA"/>
</dbReference>
<proteinExistence type="predicted"/>
<evidence type="ECO:0000313" key="2">
    <source>
        <dbReference type="EnsemblPlants" id="PAC:32944287.CDS.1"/>
    </source>
</evidence>
<gene>
    <name evidence="1" type="ORF">PHYPA_004726</name>
</gene>
<sequence length="101" mass="11410">MCIENGQALRQTTIRQTSRTSQLSTVAQTDSLAEEVTDLGSPQSWYAWIQLPSNSFFPSTAPHADSSFRLHFPRLESQYFNQPVARIDKLGLTMGLLFLFN</sequence>
<accession>A0A2K1KVB2</accession>
<evidence type="ECO:0000313" key="1">
    <source>
        <dbReference type="EMBL" id="PNR57732.1"/>
    </source>
</evidence>
<dbReference type="PaxDb" id="3218-PP1S47_319V6.1"/>
<evidence type="ECO:0000313" key="3">
    <source>
        <dbReference type="Proteomes" id="UP000006727"/>
    </source>
</evidence>
<name>A0A2K1KVB2_PHYPA</name>
<reference evidence="1 3" key="2">
    <citation type="journal article" date="2018" name="Plant J.">
        <title>The Physcomitrella patens chromosome-scale assembly reveals moss genome structure and evolution.</title>
        <authorList>
            <person name="Lang D."/>
            <person name="Ullrich K.K."/>
            <person name="Murat F."/>
            <person name="Fuchs J."/>
            <person name="Jenkins J."/>
            <person name="Haas F.B."/>
            <person name="Piednoel M."/>
            <person name="Gundlach H."/>
            <person name="Van Bel M."/>
            <person name="Meyberg R."/>
            <person name="Vives C."/>
            <person name="Morata J."/>
            <person name="Symeonidi A."/>
            <person name="Hiss M."/>
            <person name="Muchero W."/>
            <person name="Kamisugi Y."/>
            <person name="Saleh O."/>
            <person name="Blanc G."/>
            <person name="Decker E.L."/>
            <person name="van Gessel N."/>
            <person name="Grimwood J."/>
            <person name="Hayes R.D."/>
            <person name="Graham S.W."/>
            <person name="Gunter L.E."/>
            <person name="McDaniel S.F."/>
            <person name="Hoernstein S.N.W."/>
            <person name="Larsson A."/>
            <person name="Li F.W."/>
            <person name="Perroud P.F."/>
            <person name="Phillips J."/>
            <person name="Ranjan P."/>
            <person name="Rokshar D.S."/>
            <person name="Rothfels C.J."/>
            <person name="Schneider L."/>
            <person name="Shu S."/>
            <person name="Stevenson D.W."/>
            <person name="Thummler F."/>
            <person name="Tillich M."/>
            <person name="Villarreal Aguilar J.C."/>
            <person name="Widiez T."/>
            <person name="Wong G.K."/>
            <person name="Wymore A."/>
            <person name="Zhang Y."/>
            <person name="Zimmer A.D."/>
            <person name="Quatrano R.S."/>
            <person name="Mayer K.F.X."/>
            <person name="Goodstein D."/>
            <person name="Casacuberta J.M."/>
            <person name="Vandepoele K."/>
            <person name="Reski R."/>
            <person name="Cuming A.C."/>
            <person name="Tuskan G.A."/>
            <person name="Maumus F."/>
            <person name="Salse J."/>
            <person name="Schmutz J."/>
            <person name="Rensing S.A."/>
        </authorList>
    </citation>
    <scope>NUCLEOTIDE SEQUENCE [LARGE SCALE GENOMIC DNA]</scope>
    <source>
        <strain evidence="2 3">cv. Gransden 2004</strain>
    </source>
</reference>
<reference evidence="2" key="3">
    <citation type="submission" date="2020-12" db="UniProtKB">
        <authorList>
            <consortium name="EnsemblPlants"/>
        </authorList>
    </citation>
    <scope>IDENTIFICATION</scope>
</reference>
<keyword evidence="3" id="KW-1185">Reference proteome</keyword>
<dbReference type="AlphaFoldDB" id="A0A2K1KVB2"/>
<protein>
    <submittedName>
        <fullName evidence="1 2">Uncharacterized protein</fullName>
    </submittedName>
</protein>
<dbReference type="Proteomes" id="UP000006727">
    <property type="component" value="Chromosome 3"/>
</dbReference>
<organism evidence="1">
    <name type="scientific">Physcomitrium patens</name>
    <name type="common">Spreading-leaved earth moss</name>
    <name type="synonym">Physcomitrella patens</name>
    <dbReference type="NCBI Taxonomy" id="3218"/>
    <lineage>
        <taxon>Eukaryota</taxon>
        <taxon>Viridiplantae</taxon>
        <taxon>Streptophyta</taxon>
        <taxon>Embryophyta</taxon>
        <taxon>Bryophyta</taxon>
        <taxon>Bryophytina</taxon>
        <taxon>Bryopsida</taxon>
        <taxon>Funariidae</taxon>
        <taxon>Funariales</taxon>
        <taxon>Funariaceae</taxon>
        <taxon>Physcomitrium</taxon>
    </lineage>
</organism>
<dbReference type="EnsemblPlants" id="Pp3c3_20760V3.1">
    <property type="protein sequence ID" value="PAC:32944287.CDS.1"/>
    <property type="gene ID" value="Pp3c3_20760"/>
</dbReference>
<dbReference type="InParanoid" id="A0A2K1KVB2"/>
<reference evidence="1 3" key="1">
    <citation type="journal article" date="2008" name="Science">
        <title>The Physcomitrella genome reveals evolutionary insights into the conquest of land by plants.</title>
        <authorList>
            <person name="Rensing S."/>
            <person name="Lang D."/>
            <person name="Zimmer A."/>
            <person name="Terry A."/>
            <person name="Salamov A."/>
            <person name="Shapiro H."/>
            <person name="Nishiyama T."/>
            <person name="Perroud P.-F."/>
            <person name="Lindquist E."/>
            <person name="Kamisugi Y."/>
            <person name="Tanahashi T."/>
            <person name="Sakakibara K."/>
            <person name="Fujita T."/>
            <person name="Oishi K."/>
            <person name="Shin-I T."/>
            <person name="Kuroki Y."/>
            <person name="Toyoda A."/>
            <person name="Suzuki Y."/>
            <person name="Hashimoto A."/>
            <person name="Yamaguchi K."/>
            <person name="Sugano A."/>
            <person name="Kohara Y."/>
            <person name="Fujiyama A."/>
            <person name="Anterola A."/>
            <person name="Aoki S."/>
            <person name="Ashton N."/>
            <person name="Barbazuk W.B."/>
            <person name="Barker E."/>
            <person name="Bennetzen J."/>
            <person name="Bezanilla M."/>
            <person name="Blankenship R."/>
            <person name="Cho S.H."/>
            <person name="Dutcher S."/>
            <person name="Estelle M."/>
            <person name="Fawcett J.A."/>
            <person name="Gundlach H."/>
            <person name="Hanada K."/>
            <person name="Heyl A."/>
            <person name="Hicks K.A."/>
            <person name="Hugh J."/>
            <person name="Lohr M."/>
            <person name="Mayer K."/>
            <person name="Melkozernov A."/>
            <person name="Murata T."/>
            <person name="Nelson D."/>
            <person name="Pils B."/>
            <person name="Prigge M."/>
            <person name="Reiss B."/>
            <person name="Renner T."/>
            <person name="Rombauts S."/>
            <person name="Rushton P."/>
            <person name="Sanderfoot A."/>
            <person name="Schween G."/>
            <person name="Shiu S.-H."/>
            <person name="Stueber K."/>
            <person name="Theodoulou F.L."/>
            <person name="Tu H."/>
            <person name="Van de Peer Y."/>
            <person name="Verrier P.J."/>
            <person name="Waters E."/>
            <person name="Wood A."/>
            <person name="Yang L."/>
            <person name="Cove D."/>
            <person name="Cuming A."/>
            <person name="Hasebe M."/>
            <person name="Lucas S."/>
            <person name="Mishler D.B."/>
            <person name="Reski R."/>
            <person name="Grigoriev I."/>
            <person name="Quatrano R.S."/>
            <person name="Boore J.L."/>
        </authorList>
    </citation>
    <scope>NUCLEOTIDE SEQUENCE [LARGE SCALE GENOMIC DNA]</scope>
    <source>
        <strain evidence="2 3">cv. Gransden 2004</strain>
    </source>
</reference>
<dbReference type="Gramene" id="Pp3c3_20760V3.1">
    <property type="protein sequence ID" value="PAC:32944287.CDS.1"/>
    <property type="gene ID" value="Pp3c3_20760"/>
</dbReference>